<keyword evidence="6" id="KW-1185">Reference proteome</keyword>
<dbReference type="Proteomes" id="UP000193200">
    <property type="component" value="Unassembled WGS sequence"/>
</dbReference>
<dbReference type="PANTHER" id="PTHR43792">
    <property type="entry name" value="GNAT FAMILY, PUTATIVE (AFU_ORTHOLOGUE AFUA_3G00765)-RELATED-RELATED"/>
    <property type="match status" value="1"/>
</dbReference>
<keyword evidence="2 5" id="KW-0012">Acyltransferase</keyword>
<protein>
    <submittedName>
        <fullName evidence="5">Ribosomal-protein-serine acetyltransferase</fullName>
        <ecNumber evidence="5">2.3.1.-</ecNumber>
    </submittedName>
</protein>
<dbReference type="PANTHER" id="PTHR43792:SF8">
    <property type="entry name" value="[RIBOSOMAL PROTEIN US5]-ALANINE N-ACETYLTRANSFERASE"/>
    <property type="match status" value="1"/>
</dbReference>
<sequence length="196" mass="22540">MLDRFSRSTTEPFLTGSRVYLRAPTMGDWAPWAELRTRSRTFLSPWEPSWPQDVLSRGSFRRRLRRHARDHREDTGYAFFIFRQSDAALIGGLTLSNVRRGVTQSASLGYWVGEPHARQGHMHDAITALVPWAFDVRGLHRLEAACLVHNVASAGLLRKCGFSEEGIAREYHRINGRWQDHRLYAMLETDARPEPP</sequence>
<dbReference type="FunCoup" id="A0A1Y5SAH3">
    <property type="interactions" value="139"/>
</dbReference>
<dbReference type="EMBL" id="FWFR01000001">
    <property type="protein sequence ID" value="SLN33329.1"/>
    <property type="molecule type" value="Genomic_DNA"/>
</dbReference>
<evidence type="ECO:0000256" key="3">
    <source>
        <dbReference type="ARBA" id="ARBA00038502"/>
    </source>
</evidence>
<dbReference type="Pfam" id="PF13302">
    <property type="entry name" value="Acetyltransf_3"/>
    <property type="match status" value="1"/>
</dbReference>
<dbReference type="Gene3D" id="3.40.630.30">
    <property type="match status" value="1"/>
</dbReference>
<evidence type="ECO:0000259" key="4">
    <source>
        <dbReference type="PROSITE" id="PS51186"/>
    </source>
</evidence>
<accession>A0A1Y5SAH3</accession>
<dbReference type="SUPFAM" id="SSF55729">
    <property type="entry name" value="Acyl-CoA N-acyltransferases (Nat)"/>
    <property type="match status" value="1"/>
</dbReference>
<dbReference type="GO" id="GO:0005737">
    <property type="term" value="C:cytoplasm"/>
    <property type="evidence" value="ECO:0007669"/>
    <property type="project" value="TreeGrafter"/>
</dbReference>
<dbReference type="InterPro" id="IPR000182">
    <property type="entry name" value="GNAT_dom"/>
</dbReference>
<feature type="domain" description="N-acetyltransferase" evidence="4">
    <location>
        <begin position="19"/>
        <end position="189"/>
    </location>
</feature>
<evidence type="ECO:0000256" key="2">
    <source>
        <dbReference type="ARBA" id="ARBA00023315"/>
    </source>
</evidence>
<reference evidence="5 6" key="1">
    <citation type="submission" date="2017-03" db="EMBL/GenBank/DDBJ databases">
        <authorList>
            <person name="Afonso C.L."/>
            <person name="Miller P.J."/>
            <person name="Scott M.A."/>
            <person name="Spackman E."/>
            <person name="Goraichik I."/>
            <person name="Dimitrov K.M."/>
            <person name="Suarez D.L."/>
            <person name="Swayne D.E."/>
        </authorList>
    </citation>
    <scope>NUCLEOTIDE SEQUENCE [LARGE SCALE GENOMIC DNA]</scope>
    <source>
        <strain evidence="5 6">CECT 7691</strain>
    </source>
</reference>
<dbReference type="RefSeq" id="WP_281251892.1">
    <property type="nucleotide sequence ID" value="NZ_FWFR01000001.1"/>
</dbReference>
<dbReference type="InterPro" id="IPR051531">
    <property type="entry name" value="N-acetyltransferase"/>
</dbReference>
<gene>
    <name evidence="5" type="primary">rimL</name>
    <name evidence="5" type="ORF">OCH7691_01284</name>
</gene>
<dbReference type="AlphaFoldDB" id="A0A1Y5SAH3"/>
<evidence type="ECO:0000313" key="5">
    <source>
        <dbReference type="EMBL" id="SLN33329.1"/>
    </source>
</evidence>
<evidence type="ECO:0000256" key="1">
    <source>
        <dbReference type="ARBA" id="ARBA00022679"/>
    </source>
</evidence>
<dbReference type="InterPro" id="IPR016181">
    <property type="entry name" value="Acyl_CoA_acyltransferase"/>
</dbReference>
<proteinExistence type="inferred from homology"/>
<evidence type="ECO:0000313" key="6">
    <source>
        <dbReference type="Proteomes" id="UP000193200"/>
    </source>
</evidence>
<organism evidence="5 6">
    <name type="scientific">Oceanibacterium hippocampi</name>
    <dbReference type="NCBI Taxonomy" id="745714"/>
    <lineage>
        <taxon>Bacteria</taxon>
        <taxon>Pseudomonadati</taxon>
        <taxon>Pseudomonadota</taxon>
        <taxon>Alphaproteobacteria</taxon>
        <taxon>Sneathiellales</taxon>
        <taxon>Sneathiellaceae</taxon>
        <taxon>Oceanibacterium</taxon>
    </lineage>
</organism>
<name>A0A1Y5SAH3_9PROT</name>
<keyword evidence="1 5" id="KW-0808">Transferase</keyword>
<dbReference type="InParanoid" id="A0A1Y5SAH3"/>
<dbReference type="EC" id="2.3.1.-" evidence="5"/>
<dbReference type="PROSITE" id="PS51186">
    <property type="entry name" value="GNAT"/>
    <property type="match status" value="1"/>
</dbReference>
<comment type="similarity">
    <text evidence="3">Belongs to the acetyltransferase family. RimJ subfamily.</text>
</comment>
<dbReference type="GO" id="GO:0008999">
    <property type="term" value="F:protein-N-terminal-alanine acetyltransferase activity"/>
    <property type="evidence" value="ECO:0007669"/>
    <property type="project" value="TreeGrafter"/>
</dbReference>